<dbReference type="AlphaFoldDB" id="A0AAW0P712"/>
<comment type="caution">
    <text evidence="2">The sequence shown here is derived from an EMBL/GenBank/DDBJ whole genome shotgun (WGS) entry which is preliminary data.</text>
</comment>
<evidence type="ECO:0000313" key="3">
    <source>
        <dbReference type="Proteomes" id="UP001460270"/>
    </source>
</evidence>
<proteinExistence type="predicted"/>
<sequence length="128" mass="14467">MPHFTVVPVKDRGQSSYDSLEGVNWVDYRDTGQDHTDHQDTVSSDGHGNLKEDSPFLNIAEAGGKRNDYYDKNLALFEEELDIRPKVSSLLSRLVNYTNITQGATEHEEEDIPRLYATTNPSLPTWAL</sequence>
<feature type="region of interest" description="Disordered" evidence="1">
    <location>
        <begin position="28"/>
        <end position="56"/>
    </location>
</feature>
<protein>
    <recommendedName>
        <fullName evidence="4">Solute carrier family 12 member 2</fullName>
    </recommendedName>
</protein>
<evidence type="ECO:0000256" key="1">
    <source>
        <dbReference type="SAM" id="MobiDB-lite"/>
    </source>
</evidence>
<feature type="compositionally biased region" description="Basic and acidic residues" evidence="1">
    <location>
        <begin position="28"/>
        <end position="40"/>
    </location>
</feature>
<keyword evidence="3" id="KW-1185">Reference proteome</keyword>
<dbReference type="EMBL" id="JBBPFD010000009">
    <property type="protein sequence ID" value="KAK7913481.1"/>
    <property type="molecule type" value="Genomic_DNA"/>
</dbReference>
<gene>
    <name evidence="2" type="ORF">WMY93_013692</name>
</gene>
<name>A0AAW0P712_9GOBI</name>
<evidence type="ECO:0008006" key="4">
    <source>
        <dbReference type="Google" id="ProtNLM"/>
    </source>
</evidence>
<reference evidence="3" key="1">
    <citation type="submission" date="2024-04" db="EMBL/GenBank/DDBJ databases">
        <title>Salinicola lusitanus LLJ914,a marine bacterium isolated from the Okinawa Trough.</title>
        <authorList>
            <person name="Li J."/>
        </authorList>
    </citation>
    <scope>NUCLEOTIDE SEQUENCE [LARGE SCALE GENOMIC DNA]</scope>
</reference>
<evidence type="ECO:0000313" key="2">
    <source>
        <dbReference type="EMBL" id="KAK7913481.1"/>
    </source>
</evidence>
<accession>A0AAW0P712</accession>
<organism evidence="2 3">
    <name type="scientific">Mugilogobius chulae</name>
    <name type="common">yellowstripe goby</name>
    <dbReference type="NCBI Taxonomy" id="88201"/>
    <lineage>
        <taxon>Eukaryota</taxon>
        <taxon>Metazoa</taxon>
        <taxon>Chordata</taxon>
        <taxon>Craniata</taxon>
        <taxon>Vertebrata</taxon>
        <taxon>Euteleostomi</taxon>
        <taxon>Actinopterygii</taxon>
        <taxon>Neopterygii</taxon>
        <taxon>Teleostei</taxon>
        <taxon>Neoteleostei</taxon>
        <taxon>Acanthomorphata</taxon>
        <taxon>Gobiaria</taxon>
        <taxon>Gobiiformes</taxon>
        <taxon>Gobioidei</taxon>
        <taxon>Gobiidae</taxon>
        <taxon>Gobionellinae</taxon>
        <taxon>Mugilogobius</taxon>
    </lineage>
</organism>
<dbReference type="Proteomes" id="UP001460270">
    <property type="component" value="Unassembled WGS sequence"/>
</dbReference>